<dbReference type="EMBL" id="QAAA01000008">
    <property type="protein sequence ID" value="PTN02185.1"/>
    <property type="molecule type" value="Genomic_DNA"/>
</dbReference>
<sequence length="128" mass="13650">MSAPARIAGAAALAPPETFLHVALQRFGSGPAGQARLRAELRLLCGNEASTVLMGALRRVFDLLPPDSPPDIATLTRFILLCAHGAREEALLDGLHLVRPDRLLPAHDAAQQLGLKMLRAMQPPGPRP</sequence>
<protein>
    <submittedName>
        <fullName evidence="1">Uncharacterized protein</fullName>
    </submittedName>
</protein>
<accession>A0A2T5BS93</accession>
<dbReference type="AlphaFoldDB" id="A0A2T5BS93"/>
<name>A0A2T5BS93_9RHOB</name>
<comment type="caution">
    <text evidence="1">The sequence shown here is derived from an EMBL/GenBank/DDBJ whole genome shotgun (WGS) entry which is preliminary data.</text>
</comment>
<organism evidence="1 2">
    <name type="scientific">Rhodovulum imhoffii</name>
    <dbReference type="NCBI Taxonomy" id="365340"/>
    <lineage>
        <taxon>Bacteria</taxon>
        <taxon>Pseudomonadati</taxon>
        <taxon>Pseudomonadota</taxon>
        <taxon>Alphaproteobacteria</taxon>
        <taxon>Rhodobacterales</taxon>
        <taxon>Paracoccaceae</taxon>
        <taxon>Rhodovulum</taxon>
    </lineage>
</organism>
<evidence type="ECO:0000313" key="2">
    <source>
        <dbReference type="Proteomes" id="UP000243859"/>
    </source>
</evidence>
<evidence type="ECO:0000313" key="1">
    <source>
        <dbReference type="EMBL" id="PTN02185.1"/>
    </source>
</evidence>
<reference evidence="1 2" key="1">
    <citation type="submission" date="2018-04" db="EMBL/GenBank/DDBJ databases">
        <title>Genomic Encyclopedia of Archaeal and Bacterial Type Strains, Phase II (KMG-II): from individual species to whole genera.</title>
        <authorList>
            <person name="Goeker M."/>
        </authorList>
    </citation>
    <scope>NUCLEOTIDE SEQUENCE [LARGE SCALE GENOMIC DNA]</scope>
    <source>
        <strain evidence="1 2">DSM 18064</strain>
    </source>
</reference>
<keyword evidence="2" id="KW-1185">Reference proteome</keyword>
<proteinExistence type="predicted"/>
<dbReference type="RefSeq" id="WP_107892439.1">
    <property type="nucleotide sequence ID" value="NZ_NHSI01000061.1"/>
</dbReference>
<gene>
    <name evidence="1" type="ORF">C8N32_108137</name>
</gene>
<dbReference type="Proteomes" id="UP000243859">
    <property type="component" value="Unassembled WGS sequence"/>
</dbReference>